<keyword evidence="6" id="KW-0175">Coiled coil</keyword>
<keyword evidence="3" id="KW-0238">DNA-binding</keyword>
<evidence type="ECO:0000256" key="1">
    <source>
        <dbReference type="ARBA" id="ARBA00022723"/>
    </source>
</evidence>
<keyword evidence="1" id="KW-0479">Metal-binding</keyword>
<evidence type="ECO:0000313" key="9">
    <source>
        <dbReference type="Proteomes" id="UP000019804"/>
    </source>
</evidence>
<dbReference type="EMBL" id="KK088433">
    <property type="protein sequence ID" value="EYE93073.1"/>
    <property type="molecule type" value="Genomic_DNA"/>
</dbReference>
<dbReference type="CDD" id="cd00067">
    <property type="entry name" value="GAL4"/>
    <property type="match status" value="1"/>
</dbReference>
<dbReference type="OrthoDB" id="4116913at2759"/>
<keyword evidence="9" id="KW-1185">Reference proteome</keyword>
<dbReference type="InterPro" id="IPR050987">
    <property type="entry name" value="AtrR-like"/>
</dbReference>
<dbReference type="PROSITE" id="PS50048">
    <property type="entry name" value="ZN2_CY6_FUNGAL_2"/>
    <property type="match status" value="1"/>
</dbReference>
<dbReference type="GO" id="GO:0003677">
    <property type="term" value="F:DNA binding"/>
    <property type="evidence" value="ECO:0007669"/>
    <property type="project" value="UniProtKB-KW"/>
</dbReference>
<dbReference type="InterPro" id="IPR036864">
    <property type="entry name" value="Zn2-C6_fun-type_DNA-bd_sf"/>
</dbReference>
<dbReference type="InterPro" id="IPR007219">
    <property type="entry name" value="XnlR_reg_dom"/>
</dbReference>
<protein>
    <submittedName>
        <fullName evidence="8">Putative C6 transcription factor</fullName>
    </submittedName>
</protein>
<keyword evidence="5" id="KW-0539">Nucleus</keyword>
<dbReference type="Pfam" id="PF00172">
    <property type="entry name" value="Zn_clus"/>
    <property type="match status" value="1"/>
</dbReference>
<dbReference type="PANTHER" id="PTHR46910">
    <property type="entry name" value="TRANSCRIPTION FACTOR PDR1"/>
    <property type="match status" value="1"/>
</dbReference>
<evidence type="ECO:0000256" key="4">
    <source>
        <dbReference type="ARBA" id="ARBA00023163"/>
    </source>
</evidence>
<dbReference type="Gene3D" id="4.10.240.10">
    <property type="entry name" value="Zn(2)-C6 fungal-type DNA-binding domain"/>
    <property type="match status" value="1"/>
</dbReference>
<proteinExistence type="predicted"/>
<evidence type="ECO:0000256" key="3">
    <source>
        <dbReference type="ARBA" id="ARBA00023125"/>
    </source>
</evidence>
<dbReference type="GO" id="GO:0006351">
    <property type="term" value="P:DNA-templated transcription"/>
    <property type="evidence" value="ECO:0007669"/>
    <property type="project" value="InterPro"/>
</dbReference>
<dbReference type="PANTHER" id="PTHR46910:SF20">
    <property type="entry name" value="ZN(II)2CYS6 TRANSCRIPTION FACTOR (EUROFUNG)-RELATED"/>
    <property type="match status" value="1"/>
</dbReference>
<keyword evidence="4" id="KW-0804">Transcription</keyword>
<evidence type="ECO:0000256" key="5">
    <source>
        <dbReference type="ARBA" id="ARBA00023242"/>
    </source>
</evidence>
<dbReference type="STRING" id="1388766.A0A017S7T8"/>
<evidence type="ECO:0000256" key="6">
    <source>
        <dbReference type="SAM" id="Coils"/>
    </source>
</evidence>
<evidence type="ECO:0000259" key="7">
    <source>
        <dbReference type="PROSITE" id="PS50048"/>
    </source>
</evidence>
<dbReference type="GO" id="GO:0000981">
    <property type="term" value="F:DNA-binding transcription factor activity, RNA polymerase II-specific"/>
    <property type="evidence" value="ECO:0007669"/>
    <property type="project" value="InterPro"/>
</dbReference>
<organism evidence="8 9">
    <name type="scientific">Aspergillus ruber (strain CBS 135680)</name>
    <dbReference type="NCBI Taxonomy" id="1388766"/>
    <lineage>
        <taxon>Eukaryota</taxon>
        <taxon>Fungi</taxon>
        <taxon>Dikarya</taxon>
        <taxon>Ascomycota</taxon>
        <taxon>Pezizomycotina</taxon>
        <taxon>Eurotiomycetes</taxon>
        <taxon>Eurotiomycetidae</taxon>
        <taxon>Eurotiales</taxon>
        <taxon>Aspergillaceae</taxon>
        <taxon>Aspergillus</taxon>
        <taxon>Aspergillus subgen. Aspergillus</taxon>
    </lineage>
</organism>
<sequence>MIRFMDETSAAGSHRGRARTACDLCRYRRIRCDGEKPACETCRLAGVSCVFTPRVGQRKDVRRELAEAKATVQQLQEALRAERARHQSQTPSLTPSPSFATWPAAQTDILDSYGIDAAKEAFRKHLSYCDPSFTSIVHRMGHTFNIDDFLDQACYSFKSRYPVHQSRAVIPKWPPQELVQCAIDYFSRTGLYSVFPVVQAETLSSDIDPNTPWDKVKAADLACPVTLTALLGRIHRHEPEFADAEPDAYVQAALGLLPQLMMDSENLRTLESLVLLALYIFPTGQPQLAELLLSMSVRILYTLRANHDTTNQHVRALFWLIYFIDKDLSLRQFQPPLVHDSDCTLSLPDTYISESSTHRLLSKPLSPSELLFPSDLRLSLIKSKIYNLLYSNNAPTQAQSSETQARRLQHIRELDQELNDFKAAFPVSLPLVSFLSGMARDVPDILLHDMSLRGYNIHLEYWFCLGRIHASTSSTANAVIQSSLLSSSMNLCHQAARSTLLFMVRTRHFIMPGNFWIHAQSLLTSIITLFQYIVTAPSARTVEQDLSILESIAETFEEIVESGKCGDGRDGRFPPFYITEKFVRWLVGFVRSRGMHQQVV</sequence>
<feature type="domain" description="Zn(2)-C6 fungal-type" evidence="7">
    <location>
        <begin position="21"/>
        <end position="51"/>
    </location>
</feature>
<dbReference type="GeneID" id="63692937"/>
<dbReference type="SUPFAM" id="SSF57701">
    <property type="entry name" value="Zn2/Cys6 DNA-binding domain"/>
    <property type="match status" value="1"/>
</dbReference>
<accession>A0A017S7T8</accession>
<dbReference type="GO" id="GO:0008270">
    <property type="term" value="F:zinc ion binding"/>
    <property type="evidence" value="ECO:0007669"/>
    <property type="project" value="InterPro"/>
</dbReference>
<dbReference type="InterPro" id="IPR001138">
    <property type="entry name" value="Zn2Cys6_DnaBD"/>
</dbReference>
<dbReference type="AlphaFoldDB" id="A0A017S7T8"/>
<feature type="coiled-coil region" evidence="6">
    <location>
        <begin position="58"/>
        <end position="85"/>
    </location>
</feature>
<evidence type="ECO:0000313" key="8">
    <source>
        <dbReference type="EMBL" id="EYE93073.1"/>
    </source>
</evidence>
<dbReference type="RefSeq" id="XP_040636761.1">
    <property type="nucleotide sequence ID" value="XM_040777813.1"/>
</dbReference>
<dbReference type="PROSITE" id="PS00463">
    <property type="entry name" value="ZN2_CY6_FUNGAL_1"/>
    <property type="match status" value="1"/>
</dbReference>
<keyword evidence="2" id="KW-0805">Transcription regulation</keyword>
<gene>
    <name evidence="8" type="ORF">EURHEDRAFT_163922</name>
</gene>
<evidence type="ECO:0000256" key="2">
    <source>
        <dbReference type="ARBA" id="ARBA00023015"/>
    </source>
</evidence>
<dbReference type="SMART" id="SM00066">
    <property type="entry name" value="GAL4"/>
    <property type="match status" value="1"/>
</dbReference>
<dbReference type="Proteomes" id="UP000019804">
    <property type="component" value="Unassembled WGS sequence"/>
</dbReference>
<dbReference type="CDD" id="cd12148">
    <property type="entry name" value="fungal_TF_MHR"/>
    <property type="match status" value="1"/>
</dbReference>
<dbReference type="SMART" id="SM00906">
    <property type="entry name" value="Fungal_trans"/>
    <property type="match status" value="1"/>
</dbReference>
<dbReference type="Pfam" id="PF04082">
    <property type="entry name" value="Fungal_trans"/>
    <property type="match status" value="1"/>
</dbReference>
<reference evidence="9" key="1">
    <citation type="journal article" date="2014" name="Nat. Commun.">
        <title>Genomic adaptations of the halophilic Dead Sea filamentous fungus Eurotium rubrum.</title>
        <authorList>
            <person name="Kis-Papo T."/>
            <person name="Weig A.R."/>
            <person name="Riley R."/>
            <person name="Persoh D."/>
            <person name="Salamov A."/>
            <person name="Sun H."/>
            <person name="Lipzen A."/>
            <person name="Wasser S.P."/>
            <person name="Rambold G."/>
            <person name="Grigoriev I.V."/>
            <person name="Nevo E."/>
        </authorList>
    </citation>
    <scope>NUCLEOTIDE SEQUENCE [LARGE SCALE GENOMIC DNA]</scope>
    <source>
        <strain evidence="9">CBS 135680</strain>
    </source>
</reference>
<name>A0A017S7T8_ASPRC</name>
<dbReference type="HOGENOM" id="CLU_010813_3_0_1"/>